<dbReference type="Gene3D" id="3.40.50.300">
    <property type="entry name" value="P-loop containing nucleotide triphosphate hydrolases"/>
    <property type="match status" value="1"/>
</dbReference>
<protein>
    <submittedName>
        <fullName evidence="2">Uncharacterized protein</fullName>
    </submittedName>
</protein>
<evidence type="ECO:0000313" key="3">
    <source>
        <dbReference type="Proteomes" id="UP000221734"/>
    </source>
</evidence>
<dbReference type="KEGG" id="kst:KSMBR1_0142"/>
<keyword evidence="1" id="KW-0378">Hydrolase</keyword>
<reference evidence="3" key="1">
    <citation type="submission" date="2017-10" db="EMBL/GenBank/DDBJ databases">
        <authorList>
            <person name="Frank J."/>
        </authorList>
    </citation>
    <scope>NUCLEOTIDE SEQUENCE [LARGE SCALE GENOMIC DNA]</scope>
</reference>
<dbReference type="Pfam" id="PF12419">
    <property type="entry name" value="DUF3670"/>
    <property type="match status" value="1"/>
</dbReference>
<dbReference type="GO" id="GO:0016787">
    <property type="term" value="F:hydrolase activity"/>
    <property type="evidence" value="ECO:0007669"/>
    <property type="project" value="UniProtKB-KW"/>
</dbReference>
<dbReference type="OrthoDB" id="9814088at2"/>
<evidence type="ECO:0000256" key="1">
    <source>
        <dbReference type="ARBA" id="ARBA00022801"/>
    </source>
</evidence>
<dbReference type="InterPro" id="IPR014001">
    <property type="entry name" value="Helicase_ATP-bd"/>
</dbReference>
<dbReference type="Pfam" id="PF00271">
    <property type="entry name" value="Helicase_C"/>
    <property type="match status" value="1"/>
</dbReference>
<dbReference type="InterPro" id="IPR027417">
    <property type="entry name" value="P-loop_NTPase"/>
</dbReference>
<dbReference type="Proteomes" id="UP000221734">
    <property type="component" value="Chromosome Kuenenia_stuttgartiensis_MBR1"/>
</dbReference>
<name>A0A2C9CAD4_KUEST</name>
<dbReference type="InterPro" id="IPR049730">
    <property type="entry name" value="SNF2/RAD54-like_C"/>
</dbReference>
<dbReference type="RefSeq" id="WP_099323602.1">
    <property type="nucleotide sequence ID" value="NZ_LT934425.1"/>
</dbReference>
<dbReference type="CDD" id="cd18793">
    <property type="entry name" value="SF2_C_SNF"/>
    <property type="match status" value="1"/>
</dbReference>
<dbReference type="SUPFAM" id="SSF52540">
    <property type="entry name" value="P-loop containing nucleoside triphosphate hydrolases"/>
    <property type="match status" value="2"/>
</dbReference>
<dbReference type="AlphaFoldDB" id="A0A2C9CAD4"/>
<dbReference type="Pfam" id="PF00176">
    <property type="entry name" value="SNF2-rel_dom"/>
    <property type="match status" value="1"/>
</dbReference>
<dbReference type="PROSITE" id="PS51192">
    <property type="entry name" value="HELICASE_ATP_BIND_1"/>
    <property type="match status" value="1"/>
</dbReference>
<accession>A0A2C9CAD4</accession>
<dbReference type="Gene3D" id="3.40.50.10810">
    <property type="entry name" value="Tandem AAA-ATPase domain"/>
    <property type="match status" value="1"/>
</dbReference>
<proteinExistence type="predicted"/>
<dbReference type="InterPro" id="IPR000330">
    <property type="entry name" value="SNF2_N"/>
</dbReference>
<dbReference type="SMART" id="SM00490">
    <property type="entry name" value="HELICc"/>
    <property type="match status" value="1"/>
</dbReference>
<dbReference type="SMART" id="SM00487">
    <property type="entry name" value="DEXDc"/>
    <property type="match status" value="1"/>
</dbReference>
<dbReference type="EMBL" id="LT934425">
    <property type="protein sequence ID" value="SOH02662.1"/>
    <property type="molecule type" value="Genomic_DNA"/>
</dbReference>
<evidence type="ECO:0000313" key="2">
    <source>
        <dbReference type="EMBL" id="SOH02662.1"/>
    </source>
</evidence>
<dbReference type="InterPro" id="IPR001650">
    <property type="entry name" value="Helicase_C-like"/>
</dbReference>
<sequence length="886" mass="102315">MNFELNAIVMPNGTLQLEWNEVKERIDKNQQLLQNEIHSRFKTDFKSFLLFLSFSDQSIPLSPSLDYWRYFTSEFSNKLRHIPDLETIRNNIAIPLGKEDIAEMLIRAPLMTGFEYLNAELLKLLWHMLNAQFQYEISIYRGTVEDFIHTYSPDLHIVGRIYFHLVENKRQDYPFAFLATYSTQGDKQGKSKHLPLKYALTEYGGNNEKLLDLLSTVHLAAKESDLISHLVDSGELFHPLAWDEKEAYRFLKEIPTYEKYGILCRIPNWWKSASSPLKVNIQLEGKKETFLGMDSLLDFNVNLLLGDTPVTEEEARRLLAETDGLAYIKGKWVAVDAEKLEQVLHAYENARKLTEDKHFSLRDALRLQLNPNNLLGLTENDDNIEVSNGKWLEQVMEKLANHDLIPPACLDHTFKAQLRPYQEKGVNWLCFLDSLHFGACLADDMGLGKTIQILAFLHLLKNKKKKNASLLIIPASLISNWSNEINRFAPDLNYFVAHPEAHKDKKFEVKDEESLNKLDLVITTYTLVQKYEWLKTYVWHYVILDEAQAIKNPGTKQTRNIKTLQSQNRIIMTGTPVENRLSDLWSLFDFLNPGLLGNAKEFGEFAGSVKKNHTGYTRLKKIISPYILRRLKTYKTVISDLPEKVEMYTYAGLSRKQVVLYQNTVKELSKKLEATEGVQRRGLILASLMKFKQLCNHPDQFLGTGGYEEADSGKFMRLREICETIYEKREKVLIFTQFKEITGHLHAFLKTIFGREGLVMHGSVSVGMRKNIVEQFQNREYIPYMVLSLKAGGVGLNLTEANHVIHFDRWWNPAVENQATDRAFRIGQKKNVIVHKFITKGTIEEKINDMLREKTKLTTDVIQVTGESMITEMENKALVDLFKLTL</sequence>
<keyword evidence="3" id="KW-1185">Reference proteome</keyword>
<gene>
    <name evidence="2" type="primary">hepA</name>
    <name evidence="2" type="ORF">KSMBR1_0142</name>
</gene>
<dbReference type="PROSITE" id="PS51194">
    <property type="entry name" value="HELICASE_CTER"/>
    <property type="match status" value="1"/>
</dbReference>
<dbReference type="InterPro" id="IPR022138">
    <property type="entry name" value="DUF3670"/>
</dbReference>
<dbReference type="PANTHER" id="PTHR10799">
    <property type="entry name" value="SNF2/RAD54 HELICASE FAMILY"/>
    <property type="match status" value="1"/>
</dbReference>
<dbReference type="GO" id="GO:0005524">
    <property type="term" value="F:ATP binding"/>
    <property type="evidence" value="ECO:0007669"/>
    <property type="project" value="InterPro"/>
</dbReference>
<dbReference type="InterPro" id="IPR038718">
    <property type="entry name" value="SNF2-like_sf"/>
</dbReference>
<organism evidence="2 3">
    <name type="scientific">Kuenenia stuttgartiensis</name>
    <dbReference type="NCBI Taxonomy" id="174633"/>
    <lineage>
        <taxon>Bacteria</taxon>
        <taxon>Pseudomonadati</taxon>
        <taxon>Planctomycetota</taxon>
        <taxon>Candidatus Brocadiia</taxon>
        <taxon>Candidatus Brocadiales</taxon>
        <taxon>Candidatus Brocadiaceae</taxon>
        <taxon>Candidatus Kuenenia</taxon>
    </lineage>
</organism>